<reference evidence="3" key="1">
    <citation type="submission" date="2014-12" db="EMBL/GenBank/DDBJ databases">
        <title>Insight into the proteome of Arion vulgaris.</title>
        <authorList>
            <person name="Aradska J."/>
            <person name="Bulat T."/>
            <person name="Smidak R."/>
            <person name="Sarate P."/>
            <person name="Gangsoo J."/>
            <person name="Sialana F."/>
            <person name="Bilban M."/>
            <person name="Lubec G."/>
        </authorList>
    </citation>
    <scope>NUCLEOTIDE SEQUENCE</scope>
    <source>
        <tissue evidence="3">Skin</tissue>
    </source>
</reference>
<dbReference type="SUPFAM" id="SSF90112">
    <property type="entry name" value="Neurotransmitter-gated ion-channel transmembrane pore"/>
    <property type="match status" value="1"/>
</dbReference>
<accession>A0A0B6Z8G0</accession>
<evidence type="ECO:0008006" key="4">
    <source>
        <dbReference type="Google" id="ProtNLM"/>
    </source>
</evidence>
<feature type="transmembrane region" description="Helical" evidence="2">
    <location>
        <begin position="248"/>
        <end position="272"/>
    </location>
</feature>
<feature type="compositionally biased region" description="Polar residues" evidence="1">
    <location>
        <begin position="203"/>
        <end position="218"/>
    </location>
</feature>
<dbReference type="EMBL" id="HACG01018024">
    <property type="protein sequence ID" value="CEK64889.1"/>
    <property type="molecule type" value="Transcribed_RNA"/>
</dbReference>
<feature type="compositionally biased region" description="Polar residues" evidence="1">
    <location>
        <begin position="81"/>
        <end position="94"/>
    </location>
</feature>
<dbReference type="GO" id="GO:0016020">
    <property type="term" value="C:membrane"/>
    <property type="evidence" value="ECO:0007669"/>
    <property type="project" value="InterPro"/>
</dbReference>
<dbReference type="AlphaFoldDB" id="A0A0B6Z8G0"/>
<keyword evidence="2" id="KW-0812">Transmembrane</keyword>
<feature type="region of interest" description="Disordered" evidence="1">
    <location>
        <begin position="199"/>
        <end position="218"/>
    </location>
</feature>
<feature type="non-terminal residue" evidence="3">
    <location>
        <position position="1"/>
    </location>
</feature>
<dbReference type="InterPro" id="IPR036719">
    <property type="entry name" value="Neuro-gated_channel_TM_sf"/>
</dbReference>
<feature type="region of interest" description="Disordered" evidence="1">
    <location>
        <begin position="81"/>
        <end position="117"/>
    </location>
</feature>
<organism evidence="3">
    <name type="scientific">Arion vulgaris</name>
    <dbReference type="NCBI Taxonomy" id="1028688"/>
    <lineage>
        <taxon>Eukaryota</taxon>
        <taxon>Metazoa</taxon>
        <taxon>Spiralia</taxon>
        <taxon>Lophotrochozoa</taxon>
        <taxon>Mollusca</taxon>
        <taxon>Gastropoda</taxon>
        <taxon>Heterobranchia</taxon>
        <taxon>Euthyneura</taxon>
        <taxon>Panpulmonata</taxon>
        <taxon>Eupulmonata</taxon>
        <taxon>Stylommatophora</taxon>
        <taxon>Helicina</taxon>
        <taxon>Arionoidea</taxon>
        <taxon>Arionidae</taxon>
        <taxon>Arion</taxon>
    </lineage>
</organism>
<feature type="compositionally biased region" description="Polar residues" evidence="1">
    <location>
        <begin position="104"/>
        <end position="116"/>
    </location>
</feature>
<keyword evidence="2" id="KW-1133">Transmembrane helix</keyword>
<dbReference type="GO" id="GO:0006811">
    <property type="term" value="P:monoatomic ion transport"/>
    <property type="evidence" value="ECO:0007669"/>
    <property type="project" value="InterPro"/>
</dbReference>
<gene>
    <name evidence="3" type="primary">ORF53231</name>
</gene>
<evidence type="ECO:0000256" key="1">
    <source>
        <dbReference type="SAM" id="MobiDB-lite"/>
    </source>
</evidence>
<sequence length="276" mass="31756">FNCVSLIMATIVMNIKKRGDDNPCPAVPSWLFYLCHNVFGRVVCTRYLWKDQIQFPEMINENENKQENILNESAHVWDKAASTSKNGQYTQNSAKKSRVRNEEGQTSSTKQDNTCRINGEDGVSKLQINDDPSVAAEYQHHDDCTTDKKTTEHADNLTLPVNTNRAHAANNHSYDFYKTWHLHSENDTEMNSRKLKNVPDQACESSEQELNGSTHTGQYSSSNMVADVSKSYLMKRRWFFVAEVVDKFLFIVYLVLLTFSIFTVLFLIPVYFRNDK</sequence>
<evidence type="ECO:0000256" key="2">
    <source>
        <dbReference type="SAM" id="Phobius"/>
    </source>
</evidence>
<keyword evidence="2" id="KW-0472">Membrane</keyword>
<proteinExistence type="predicted"/>
<evidence type="ECO:0000313" key="3">
    <source>
        <dbReference type="EMBL" id="CEK64889.1"/>
    </source>
</evidence>
<protein>
    <recommendedName>
        <fullName evidence="4">Neurotransmitter-gated ion-channel transmembrane domain-containing protein</fullName>
    </recommendedName>
</protein>
<name>A0A0B6Z8G0_9EUPU</name>